<gene>
    <name evidence="1" type="ORF">F8388_025386</name>
</gene>
<dbReference type="EMBL" id="JAATIP010000084">
    <property type="protein sequence ID" value="KAF4376515.1"/>
    <property type="molecule type" value="Genomic_DNA"/>
</dbReference>
<accession>A0A7J6G0L3</accession>
<dbReference type="AlphaFoldDB" id="A0A7J6G0L3"/>
<proteinExistence type="predicted"/>
<sequence>MDVFAKNHRSRQSIDWAGIPNDVLELILEKIESLIDYLQFGAYHSINRVFKRLGDNVLFPNEFEERVDNGREDDPFRIVIEPENVHCFNVYFKALLTNDPLENPNDECILVRYLVELCGHIVMVERYLHYDEVNLKGRTTSFVRIWRYGYL</sequence>
<evidence type="ECO:0008006" key="3">
    <source>
        <dbReference type="Google" id="ProtNLM"/>
    </source>
</evidence>
<evidence type="ECO:0000313" key="2">
    <source>
        <dbReference type="Proteomes" id="UP000525078"/>
    </source>
</evidence>
<reference evidence="1 2" key="1">
    <citation type="journal article" date="2020" name="bioRxiv">
        <title>Sequence and annotation of 42 cannabis genomes reveals extensive copy number variation in cannabinoid synthesis and pathogen resistance genes.</title>
        <authorList>
            <person name="Mckernan K.J."/>
            <person name="Helbert Y."/>
            <person name="Kane L.T."/>
            <person name="Ebling H."/>
            <person name="Zhang L."/>
            <person name="Liu B."/>
            <person name="Eaton Z."/>
            <person name="Mclaughlin S."/>
            <person name="Kingan S."/>
            <person name="Baybayan P."/>
            <person name="Concepcion G."/>
            <person name="Jordan M."/>
            <person name="Riva A."/>
            <person name="Barbazuk W."/>
            <person name="Harkins T."/>
        </authorList>
    </citation>
    <scope>NUCLEOTIDE SEQUENCE [LARGE SCALE GENOMIC DNA]</scope>
    <source>
        <strain evidence="2">cv. Jamaican Lion 4</strain>
        <tissue evidence="1">Leaf</tissue>
    </source>
</reference>
<comment type="caution">
    <text evidence="1">The sequence shown here is derived from an EMBL/GenBank/DDBJ whole genome shotgun (WGS) entry which is preliminary data.</text>
</comment>
<protein>
    <recommendedName>
        <fullName evidence="3">F-box domain-containing protein</fullName>
    </recommendedName>
</protein>
<name>A0A7J6G0L3_CANSA</name>
<organism evidence="1 2">
    <name type="scientific">Cannabis sativa</name>
    <name type="common">Hemp</name>
    <name type="synonym">Marijuana</name>
    <dbReference type="NCBI Taxonomy" id="3483"/>
    <lineage>
        <taxon>Eukaryota</taxon>
        <taxon>Viridiplantae</taxon>
        <taxon>Streptophyta</taxon>
        <taxon>Embryophyta</taxon>
        <taxon>Tracheophyta</taxon>
        <taxon>Spermatophyta</taxon>
        <taxon>Magnoliopsida</taxon>
        <taxon>eudicotyledons</taxon>
        <taxon>Gunneridae</taxon>
        <taxon>Pentapetalae</taxon>
        <taxon>rosids</taxon>
        <taxon>fabids</taxon>
        <taxon>Rosales</taxon>
        <taxon>Cannabaceae</taxon>
        <taxon>Cannabis</taxon>
    </lineage>
</organism>
<evidence type="ECO:0000313" key="1">
    <source>
        <dbReference type="EMBL" id="KAF4376515.1"/>
    </source>
</evidence>
<dbReference type="Proteomes" id="UP000525078">
    <property type="component" value="Unassembled WGS sequence"/>
</dbReference>